<name>A0ABT1KGB1_9ACTN</name>
<comment type="caution">
    <text evidence="1">The sequence shown here is derived from an EMBL/GenBank/DDBJ whole genome shotgun (WGS) entry which is preliminary data.</text>
</comment>
<dbReference type="Proteomes" id="UP001320766">
    <property type="component" value="Unassembled WGS sequence"/>
</dbReference>
<sequence>MAITPIPAYAHAGTHTFVPTEWSNELLTQFDPLLVWASPLVVNHDYEGHITAQGDRVVINGLIRPNVGKYSDVAGMTIEDLKTVEQYLDISQADYVAFYVRDIETVQVAGALASPASLESIRALAASTDTFVGSTIAASATALPQVDVSGLAASVGKGEALLEAIFDMMEKLDTGKVPADRYVVVSPKAKRYLLRAPDIANAAALGEAGATANGVVARLAGFTVVSTTAMPTGVDILAGHRTYTTFASQFTNFRSQPVEKFRRDQIDALHLYGARVLSFPGGKQPTKPDVPVTDSEGLIKAAVKWTT</sequence>
<accession>A0ABT1KGB1</accession>
<dbReference type="EMBL" id="JAMZEC010000001">
    <property type="protein sequence ID" value="MCP2352692.1"/>
    <property type="molecule type" value="Genomic_DNA"/>
</dbReference>
<keyword evidence="2" id="KW-1185">Reference proteome</keyword>
<dbReference type="RefSeq" id="WP_253780381.1">
    <property type="nucleotide sequence ID" value="NZ_BAAAVE010000033.1"/>
</dbReference>
<evidence type="ECO:0008006" key="3">
    <source>
        <dbReference type="Google" id="ProtNLM"/>
    </source>
</evidence>
<gene>
    <name evidence="1" type="ORF">HD595_008814</name>
</gene>
<evidence type="ECO:0000313" key="2">
    <source>
        <dbReference type="Proteomes" id="UP001320766"/>
    </source>
</evidence>
<proteinExistence type="predicted"/>
<protein>
    <recommendedName>
        <fullName evidence="3">Phage capsid protein</fullName>
    </recommendedName>
</protein>
<organism evidence="1 2">
    <name type="scientific">Nonomuraea roseoviolacea subsp. carminata</name>
    <dbReference type="NCBI Taxonomy" id="160689"/>
    <lineage>
        <taxon>Bacteria</taxon>
        <taxon>Bacillati</taxon>
        <taxon>Actinomycetota</taxon>
        <taxon>Actinomycetes</taxon>
        <taxon>Streptosporangiales</taxon>
        <taxon>Streptosporangiaceae</taxon>
        <taxon>Nonomuraea</taxon>
    </lineage>
</organism>
<evidence type="ECO:0000313" key="1">
    <source>
        <dbReference type="EMBL" id="MCP2352692.1"/>
    </source>
</evidence>
<reference evidence="1 2" key="1">
    <citation type="submission" date="2022-06" db="EMBL/GenBank/DDBJ databases">
        <title>Sequencing the genomes of 1000 actinobacteria strains.</title>
        <authorList>
            <person name="Klenk H.-P."/>
        </authorList>
    </citation>
    <scope>NUCLEOTIDE SEQUENCE [LARGE SCALE GENOMIC DNA]</scope>
    <source>
        <strain evidence="1 2">DSM 44170</strain>
    </source>
</reference>